<feature type="domain" description="SLBB" evidence="17">
    <location>
        <begin position="157"/>
        <end position="236"/>
    </location>
</feature>
<evidence type="ECO:0000256" key="4">
    <source>
        <dbReference type="ARBA" id="ARBA00022452"/>
    </source>
</evidence>
<dbReference type="GO" id="GO:0015159">
    <property type="term" value="F:polysaccharide transmembrane transporter activity"/>
    <property type="evidence" value="ECO:0007669"/>
    <property type="project" value="InterPro"/>
</dbReference>
<evidence type="ECO:0000256" key="7">
    <source>
        <dbReference type="ARBA" id="ARBA00022729"/>
    </source>
</evidence>
<dbReference type="GO" id="GO:0015288">
    <property type="term" value="F:porin activity"/>
    <property type="evidence" value="ECO:0007669"/>
    <property type="project" value="UniProtKB-KW"/>
</dbReference>
<evidence type="ECO:0000256" key="6">
    <source>
        <dbReference type="ARBA" id="ARBA00022692"/>
    </source>
</evidence>
<evidence type="ECO:0000256" key="9">
    <source>
        <dbReference type="ARBA" id="ARBA00023065"/>
    </source>
</evidence>
<evidence type="ECO:0000256" key="11">
    <source>
        <dbReference type="ARBA" id="ARBA00023136"/>
    </source>
</evidence>
<keyword evidence="4" id="KW-1134">Transmembrane beta strand</keyword>
<evidence type="ECO:0000256" key="12">
    <source>
        <dbReference type="ARBA" id="ARBA00023139"/>
    </source>
</evidence>
<evidence type="ECO:0000256" key="13">
    <source>
        <dbReference type="ARBA" id="ARBA00023237"/>
    </source>
</evidence>
<gene>
    <name evidence="18" type="ORF">DXN05_15405</name>
</gene>
<comment type="subcellular location">
    <subcellularLocation>
        <location evidence="1">Cell outer membrane</location>
        <topology evidence="1">Multi-pass membrane protein</topology>
    </subcellularLocation>
</comment>
<evidence type="ECO:0000256" key="2">
    <source>
        <dbReference type="ARBA" id="ARBA00009450"/>
    </source>
</evidence>
<proteinExistence type="inferred from homology"/>
<dbReference type="InterPro" id="IPR049712">
    <property type="entry name" value="Poly_export"/>
</dbReference>
<evidence type="ECO:0000256" key="3">
    <source>
        <dbReference type="ARBA" id="ARBA00022448"/>
    </source>
</evidence>
<keyword evidence="15" id="KW-1133">Transmembrane helix</keyword>
<evidence type="ECO:0000256" key="1">
    <source>
        <dbReference type="ARBA" id="ARBA00004571"/>
    </source>
</evidence>
<dbReference type="PROSITE" id="PS51257">
    <property type="entry name" value="PROKAR_LIPOPROTEIN"/>
    <property type="match status" value="1"/>
</dbReference>
<evidence type="ECO:0000259" key="17">
    <source>
        <dbReference type="Pfam" id="PF22461"/>
    </source>
</evidence>
<keyword evidence="7" id="KW-0732">Signal</keyword>
<dbReference type="PANTHER" id="PTHR33619">
    <property type="entry name" value="POLYSACCHARIDE EXPORT PROTEIN GFCE-RELATED"/>
    <property type="match status" value="1"/>
</dbReference>
<dbReference type="GO" id="GO:0046930">
    <property type="term" value="C:pore complex"/>
    <property type="evidence" value="ECO:0007669"/>
    <property type="project" value="UniProtKB-KW"/>
</dbReference>
<dbReference type="RefSeq" id="WP_116848162.1">
    <property type="nucleotide sequence ID" value="NZ_QTJU01000005.1"/>
</dbReference>
<keyword evidence="11 15" id="KW-0472">Membrane</keyword>
<keyword evidence="13" id="KW-0998">Cell outer membrane</keyword>
<dbReference type="GO" id="GO:0009279">
    <property type="term" value="C:cell outer membrane"/>
    <property type="evidence" value="ECO:0007669"/>
    <property type="project" value="UniProtKB-SubCell"/>
</dbReference>
<evidence type="ECO:0000256" key="15">
    <source>
        <dbReference type="SAM" id="Phobius"/>
    </source>
</evidence>
<dbReference type="PANTHER" id="PTHR33619:SF3">
    <property type="entry name" value="POLYSACCHARIDE EXPORT PROTEIN GFCE-RELATED"/>
    <property type="match status" value="1"/>
</dbReference>
<keyword evidence="5" id="KW-0762">Sugar transport</keyword>
<feature type="domain" description="Polysaccharide export protein N-terminal" evidence="16">
    <location>
        <begin position="58"/>
        <end position="152"/>
    </location>
</feature>
<dbReference type="GO" id="GO:0006811">
    <property type="term" value="P:monoatomic ion transport"/>
    <property type="evidence" value="ECO:0007669"/>
    <property type="project" value="UniProtKB-KW"/>
</dbReference>
<keyword evidence="12" id="KW-0564">Palmitate</keyword>
<dbReference type="InterPro" id="IPR054765">
    <property type="entry name" value="SLBB_dom"/>
</dbReference>
<evidence type="ECO:0000256" key="14">
    <source>
        <dbReference type="ARBA" id="ARBA00023288"/>
    </source>
</evidence>
<dbReference type="AlphaFoldDB" id="A0A3E1NHS5"/>
<evidence type="ECO:0000256" key="8">
    <source>
        <dbReference type="ARBA" id="ARBA00023047"/>
    </source>
</evidence>
<evidence type="ECO:0000313" key="19">
    <source>
        <dbReference type="Proteomes" id="UP000261284"/>
    </source>
</evidence>
<dbReference type="Gene3D" id="3.30.1950.10">
    <property type="entry name" value="wza like domain"/>
    <property type="match status" value="1"/>
</dbReference>
<dbReference type="Gene3D" id="3.10.560.10">
    <property type="entry name" value="Outer membrane lipoprotein wza domain like"/>
    <property type="match status" value="1"/>
</dbReference>
<evidence type="ECO:0000256" key="10">
    <source>
        <dbReference type="ARBA" id="ARBA00023114"/>
    </source>
</evidence>
<keyword evidence="14" id="KW-0449">Lipoprotein</keyword>
<evidence type="ECO:0000313" key="18">
    <source>
        <dbReference type="EMBL" id="RFM27404.1"/>
    </source>
</evidence>
<comment type="caution">
    <text evidence="18">The sequence shown here is derived from an EMBL/GenBank/DDBJ whole genome shotgun (WGS) entry which is preliminary data.</text>
</comment>
<sequence>MRIFSGKIPLQFILLGIVISSLSVACSTNKKIAYFQDVPDSLYLKVHENQVKKFVDPVIQSNDILQVTILTLDPGENSVLSNTNSAAFPVQPSSGGGASLPVNGFMVDRDGLIELPIVGKIKVSGLTTAAARDTIHNIVAKYYKTPVVNVRFTNFSVSVLGEVQRPGTYTVPNEKVSVLDAISMAGDLSIFGRRENVMVIRDSLGSKKVVRLDLNNLSQTVQSPYFYLSQGDMVYVEPNKAKIASTDAYRARNLTIAVSVISLLIIIISRL</sequence>
<dbReference type="Pfam" id="PF02563">
    <property type="entry name" value="Poly_export"/>
    <property type="match status" value="1"/>
</dbReference>
<dbReference type="OrthoDB" id="662756at2"/>
<keyword evidence="9" id="KW-0406">Ion transport</keyword>
<dbReference type="EMBL" id="QTJU01000005">
    <property type="protein sequence ID" value="RFM27404.1"/>
    <property type="molecule type" value="Genomic_DNA"/>
</dbReference>
<keyword evidence="3" id="KW-0813">Transport</keyword>
<dbReference type="Proteomes" id="UP000261284">
    <property type="component" value="Unassembled WGS sequence"/>
</dbReference>
<keyword evidence="10" id="KW-0626">Porin</keyword>
<protein>
    <submittedName>
        <fullName evidence="18">Uncharacterized protein</fullName>
    </submittedName>
</protein>
<accession>A0A3E1NHS5</accession>
<comment type="similarity">
    <text evidence="2">Belongs to the BexD/CtrA/VexA family.</text>
</comment>
<dbReference type="InterPro" id="IPR003715">
    <property type="entry name" value="Poly_export_N"/>
</dbReference>
<evidence type="ECO:0000256" key="5">
    <source>
        <dbReference type="ARBA" id="ARBA00022597"/>
    </source>
</evidence>
<name>A0A3E1NHS5_9BACT</name>
<dbReference type="Pfam" id="PF22461">
    <property type="entry name" value="SLBB_2"/>
    <property type="match status" value="1"/>
</dbReference>
<evidence type="ECO:0000259" key="16">
    <source>
        <dbReference type="Pfam" id="PF02563"/>
    </source>
</evidence>
<organism evidence="18 19">
    <name type="scientific">Deminuibacter soli</name>
    <dbReference type="NCBI Taxonomy" id="2291815"/>
    <lineage>
        <taxon>Bacteria</taxon>
        <taxon>Pseudomonadati</taxon>
        <taxon>Bacteroidota</taxon>
        <taxon>Chitinophagia</taxon>
        <taxon>Chitinophagales</taxon>
        <taxon>Chitinophagaceae</taxon>
        <taxon>Deminuibacter</taxon>
    </lineage>
</organism>
<feature type="transmembrane region" description="Helical" evidence="15">
    <location>
        <begin position="249"/>
        <end position="268"/>
    </location>
</feature>
<keyword evidence="8" id="KW-0625">Polysaccharide transport</keyword>
<keyword evidence="19" id="KW-1185">Reference proteome</keyword>
<keyword evidence="6 15" id="KW-0812">Transmembrane</keyword>
<reference evidence="18 19" key="1">
    <citation type="submission" date="2018-08" db="EMBL/GenBank/DDBJ databases">
        <title>Chitinophagaceae sp. K23C18032701, a novel bacterium isolated from forest soil.</title>
        <authorList>
            <person name="Wang C."/>
        </authorList>
    </citation>
    <scope>NUCLEOTIDE SEQUENCE [LARGE SCALE GENOMIC DNA]</scope>
    <source>
        <strain evidence="18 19">K23C18032701</strain>
    </source>
</reference>